<sequence length="294" mass="33922">MYNNNNLSDYLSSSIFKAIANMSSKSVFIYVKSIDFKYVFLSKNMGNLINLNYHEALGKTDYDFDWSKEQADTFRNDDLFVLNTGKTHISEYLLPIAKKFLWIKTEKIPIFDKNNDIIGILGIAQDITIYKKEALPQKQIINQSEHNNISRYISSPIFKAIASISSKNTFIYVKSIDLKYVFLGKNMCNLSNLNYHEALGKTDYDFGWGKEQADTFRNDDLFVLNTGKTHISEYLLPIAKKFLWIKTEKIPIFDKNNNVIGILGIAQDVTYRKKILSQKQIVNSSNQNTKLLRI</sequence>
<dbReference type="OrthoDB" id="5605755at2"/>
<dbReference type="EMBL" id="CP022375">
    <property type="protein sequence ID" value="AXH29890.1"/>
    <property type="molecule type" value="Genomic_DNA"/>
</dbReference>
<dbReference type="InterPro" id="IPR000700">
    <property type="entry name" value="PAS-assoc_C"/>
</dbReference>
<protein>
    <recommendedName>
        <fullName evidence="1">PAC domain-containing protein</fullName>
    </recommendedName>
</protein>
<evidence type="ECO:0000313" key="3">
    <source>
        <dbReference type="Proteomes" id="UP000253862"/>
    </source>
</evidence>
<name>A0A345JRE4_9GAMM</name>
<dbReference type="KEGG" id="foo:CGC45_04470"/>
<accession>A0A345JRE4</accession>
<gene>
    <name evidence="2" type="ORF">CGC43_04485</name>
</gene>
<dbReference type="CDD" id="cd00130">
    <property type="entry name" value="PAS"/>
    <property type="match status" value="1"/>
</dbReference>
<dbReference type="InterPro" id="IPR035965">
    <property type="entry name" value="PAS-like_dom_sf"/>
</dbReference>
<dbReference type="PROSITE" id="PS50113">
    <property type="entry name" value="PAC"/>
    <property type="match status" value="1"/>
</dbReference>
<dbReference type="InterPro" id="IPR013656">
    <property type="entry name" value="PAS_4"/>
</dbReference>
<dbReference type="SUPFAM" id="SSF55785">
    <property type="entry name" value="PYP-like sensor domain (PAS domain)"/>
    <property type="match status" value="2"/>
</dbReference>
<dbReference type="Pfam" id="PF08448">
    <property type="entry name" value="PAS_4"/>
    <property type="match status" value="2"/>
</dbReference>
<dbReference type="InterPro" id="IPR000014">
    <property type="entry name" value="PAS"/>
</dbReference>
<evidence type="ECO:0000259" key="1">
    <source>
        <dbReference type="PROSITE" id="PS50113"/>
    </source>
</evidence>
<feature type="domain" description="PAC" evidence="1">
    <location>
        <begin position="229"/>
        <end position="281"/>
    </location>
</feature>
<reference evidence="2 3" key="1">
    <citation type="submission" date="2017-07" db="EMBL/GenBank/DDBJ databases">
        <title>Complete genome sequences and comparative analysis of the novel pathogen Francisella opportunistica.</title>
        <authorList>
            <person name="Dietrich E.A."/>
            <person name="Kingry L.C."/>
            <person name="Petersen J.M."/>
        </authorList>
    </citation>
    <scope>NUCLEOTIDE SEQUENCE [LARGE SCALE GENOMIC DNA]</scope>
    <source>
        <strain evidence="2 3">14-2155</strain>
    </source>
</reference>
<keyword evidence="3" id="KW-1185">Reference proteome</keyword>
<evidence type="ECO:0000313" key="2">
    <source>
        <dbReference type="EMBL" id="AXH29890.1"/>
    </source>
</evidence>
<dbReference type="Gene3D" id="3.30.450.20">
    <property type="entry name" value="PAS domain"/>
    <property type="match status" value="2"/>
</dbReference>
<organism evidence="2 3">
    <name type="scientific">Francisella opportunistica</name>
    <dbReference type="NCBI Taxonomy" id="2016517"/>
    <lineage>
        <taxon>Bacteria</taxon>
        <taxon>Pseudomonadati</taxon>
        <taxon>Pseudomonadota</taxon>
        <taxon>Gammaproteobacteria</taxon>
        <taxon>Thiotrichales</taxon>
        <taxon>Francisellaceae</taxon>
        <taxon>Francisella</taxon>
    </lineage>
</organism>
<dbReference type="AlphaFoldDB" id="A0A345JRE4"/>
<dbReference type="Proteomes" id="UP000253862">
    <property type="component" value="Chromosome"/>
</dbReference>
<dbReference type="RefSeq" id="WP_071629159.1">
    <property type="nucleotide sequence ID" value="NZ_CP022375.1"/>
</dbReference>
<proteinExistence type="predicted"/>